<dbReference type="Pfam" id="PF06338">
    <property type="entry name" value="ComK"/>
    <property type="match status" value="1"/>
</dbReference>
<dbReference type="Proteomes" id="UP001431131">
    <property type="component" value="Unassembled WGS sequence"/>
</dbReference>
<keyword evidence="2" id="KW-1185">Reference proteome</keyword>
<dbReference type="EMBL" id="JAKTTI010000052">
    <property type="protein sequence ID" value="MCH1627732.1"/>
    <property type="molecule type" value="Genomic_DNA"/>
</dbReference>
<sequence length="165" mass="19164">MKLNNDYEVNARTIYIENAYHEHFRTKINDIDGIFFSTKSAIQLLDDACLDDCADYRSRRRAVKEGVGIHQKIPIPVIPIEKVYAVPTHSPNHDDNVWFFAEYYLYCKPLGKEKAEIFFNNGSSLIVSVSAYTIERQIERAGRCILRFSPINHLGFWLNKPSHIR</sequence>
<protein>
    <submittedName>
        <fullName evidence="1">Competence protein ComK</fullName>
    </submittedName>
</protein>
<gene>
    <name evidence="1" type="ORF">MJG50_20555</name>
</gene>
<reference evidence="1" key="1">
    <citation type="submission" date="2022-02" db="EMBL/GenBank/DDBJ databases">
        <title>Fredinandcohnia quinoae sp. nov. isolated from Chenopodium quinoa seeds.</title>
        <authorList>
            <person name="Saati-Santamaria Z."/>
            <person name="Flores-Felix J.D."/>
            <person name="Igual J.M."/>
            <person name="Velazquez E."/>
            <person name="Garcia-Fraile P."/>
            <person name="Martinez-Molina E."/>
        </authorList>
    </citation>
    <scope>NUCLEOTIDE SEQUENCE</scope>
    <source>
        <strain evidence="1">SECRCQ15</strain>
    </source>
</reference>
<dbReference type="InterPro" id="IPR010461">
    <property type="entry name" value="ComK"/>
</dbReference>
<dbReference type="AlphaFoldDB" id="A0AAW5ECK9"/>
<evidence type="ECO:0000313" key="1">
    <source>
        <dbReference type="EMBL" id="MCH1627732.1"/>
    </source>
</evidence>
<dbReference type="GO" id="GO:0030420">
    <property type="term" value="P:establishment of competence for transformation"/>
    <property type="evidence" value="ECO:0007669"/>
    <property type="project" value="InterPro"/>
</dbReference>
<accession>A0AAW5ECK9</accession>
<dbReference type="RefSeq" id="WP_240257652.1">
    <property type="nucleotide sequence ID" value="NZ_JAKTTI010000052.1"/>
</dbReference>
<evidence type="ECO:0000313" key="2">
    <source>
        <dbReference type="Proteomes" id="UP001431131"/>
    </source>
</evidence>
<comment type="caution">
    <text evidence="1">The sequence shown here is derived from an EMBL/GenBank/DDBJ whole genome shotgun (WGS) entry which is preliminary data.</text>
</comment>
<name>A0AAW5ECK9_9BACI</name>
<organism evidence="1 2">
    <name type="scientific">Fredinandcohnia quinoae</name>
    <dbReference type="NCBI Taxonomy" id="2918902"/>
    <lineage>
        <taxon>Bacteria</taxon>
        <taxon>Bacillati</taxon>
        <taxon>Bacillota</taxon>
        <taxon>Bacilli</taxon>
        <taxon>Bacillales</taxon>
        <taxon>Bacillaceae</taxon>
        <taxon>Fredinandcohnia</taxon>
    </lineage>
</organism>
<proteinExistence type="predicted"/>